<keyword evidence="1 5" id="KW-0732">Signal</keyword>
<gene>
    <name evidence="7" type="ORF">UN63_14225</name>
</gene>
<evidence type="ECO:0000259" key="6">
    <source>
        <dbReference type="Pfam" id="PF09864"/>
    </source>
</evidence>
<evidence type="ECO:0000313" key="7">
    <source>
        <dbReference type="EMBL" id="PPL14928.1"/>
    </source>
</evidence>
<dbReference type="Pfam" id="PF09864">
    <property type="entry name" value="MliC"/>
    <property type="match status" value="1"/>
</dbReference>
<dbReference type="Proteomes" id="UP000242231">
    <property type="component" value="Unassembled WGS sequence"/>
</dbReference>
<feature type="domain" description="C-type lysozyme inhibitor" evidence="6">
    <location>
        <begin position="43"/>
        <end position="104"/>
    </location>
</feature>
<proteinExistence type="predicted"/>
<evidence type="ECO:0000313" key="8">
    <source>
        <dbReference type="Proteomes" id="UP000242231"/>
    </source>
</evidence>
<protein>
    <recommendedName>
        <fullName evidence="6">C-type lysozyme inhibitor domain-containing protein</fullName>
    </recommendedName>
</protein>
<evidence type="ECO:0000256" key="3">
    <source>
        <dbReference type="ARBA" id="ARBA00023139"/>
    </source>
</evidence>
<evidence type="ECO:0000256" key="4">
    <source>
        <dbReference type="ARBA" id="ARBA00023288"/>
    </source>
</evidence>
<comment type="caution">
    <text evidence="7">The sequence shown here is derived from an EMBL/GenBank/DDBJ whole genome shotgun (WGS) entry which is preliminary data.</text>
</comment>
<dbReference type="InterPro" id="IPR036328">
    <property type="entry name" value="MliC_sf"/>
</dbReference>
<evidence type="ECO:0000256" key="1">
    <source>
        <dbReference type="ARBA" id="ARBA00022729"/>
    </source>
</evidence>
<organism evidence="7 8">
    <name type="scientific">Oceanisphaera arctica</name>
    <dbReference type="NCBI Taxonomy" id="641510"/>
    <lineage>
        <taxon>Bacteria</taxon>
        <taxon>Pseudomonadati</taxon>
        <taxon>Pseudomonadota</taxon>
        <taxon>Gammaproteobacteria</taxon>
        <taxon>Aeromonadales</taxon>
        <taxon>Aeromonadaceae</taxon>
        <taxon>Oceanisphaera</taxon>
    </lineage>
</organism>
<reference evidence="8" key="1">
    <citation type="submission" date="2016-11" db="EMBL/GenBank/DDBJ databases">
        <authorList>
            <person name="Sisinthy S."/>
            <person name="Ara S."/>
            <person name="Gundlapally S.R."/>
        </authorList>
    </citation>
    <scope>NUCLEOTIDE SEQUENCE [LARGE SCALE GENOMIC DNA]</scope>
    <source>
        <strain evidence="8">V1-41</strain>
    </source>
</reference>
<evidence type="ECO:0000256" key="5">
    <source>
        <dbReference type="SAM" id="SignalP"/>
    </source>
</evidence>
<dbReference type="AlphaFoldDB" id="A0A2P5TJ45"/>
<keyword evidence="3" id="KW-0564">Palmitate</keyword>
<feature type="chain" id="PRO_5015163928" description="C-type lysozyme inhibitor domain-containing protein" evidence="5">
    <location>
        <begin position="20"/>
        <end position="122"/>
    </location>
</feature>
<evidence type="ECO:0000256" key="2">
    <source>
        <dbReference type="ARBA" id="ARBA00023136"/>
    </source>
</evidence>
<dbReference type="PROSITE" id="PS51257">
    <property type="entry name" value="PROKAR_LIPOPROTEIN"/>
    <property type="match status" value="1"/>
</dbReference>
<keyword evidence="8" id="KW-1185">Reference proteome</keyword>
<name>A0A2P5TJ45_9GAMM</name>
<dbReference type="InterPro" id="IPR018660">
    <property type="entry name" value="MliC"/>
</dbReference>
<dbReference type="OrthoDB" id="5348860at2"/>
<dbReference type="EMBL" id="MPZM01000044">
    <property type="protein sequence ID" value="PPL14928.1"/>
    <property type="molecule type" value="Genomic_DNA"/>
</dbReference>
<dbReference type="Gene3D" id="2.40.128.200">
    <property type="match status" value="1"/>
</dbReference>
<keyword evidence="2" id="KW-0472">Membrane</keyword>
<sequence length="122" mass="13275">MKIFTPLMFASILLLSACASSPQEKMDGQANMAAPSTFPEHQYRCESGETMRVNYPSTDSARVQYQGREYTMKIAVSASGARYLGSELEWWTKGTGPGSEGSLLRHLADSTSGNIIELCTGI</sequence>
<dbReference type="RefSeq" id="WP_104487717.1">
    <property type="nucleotide sequence ID" value="NZ_BMYB01000016.1"/>
</dbReference>
<feature type="signal peptide" evidence="5">
    <location>
        <begin position="1"/>
        <end position="19"/>
    </location>
</feature>
<accession>A0A2P5TJ45</accession>
<keyword evidence="4" id="KW-0449">Lipoprotein</keyword>
<dbReference type="SUPFAM" id="SSF141488">
    <property type="entry name" value="YdhA-like"/>
    <property type="match status" value="1"/>
</dbReference>